<evidence type="ECO:0000313" key="2">
    <source>
        <dbReference type="Proteomes" id="UP001055811"/>
    </source>
</evidence>
<accession>A0ACB9H6T1</accession>
<dbReference type="EMBL" id="CM042009">
    <property type="protein sequence ID" value="KAI3790961.1"/>
    <property type="molecule type" value="Genomic_DNA"/>
</dbReference>
<protein>
    <submittedName>
        <fullName evidence="1">Uncharacterized protein</fullName>
    </submittedName>
</protein>
<evidence type="ECO:0000313" key="1">
    <source>
        <dbReference type="EMBL" id="KAI3790961.1"/>
    </source>
</evidence>
<proteinExistence type="predicted"/>
<gene>
    <name evidence="1" type="ORF">L2E82_04428</name>
</gene>
<reference evidence="1 2" key="2">
    <citation type="journal article" date="2022" name="Mol. Ecol. Resour.">
        <title>The genomes of chicory, endive, great burdock and yacon provide insights into Asteraceae paleo-polyploidization history and plant inulin production.</title>
        <authorList>
            <person name="Fan W."/>
            <person name="Wang S."/>
            <person name="Wang H."/>
            <person name="Wang A."/>
            <person name="Jiang F."/>
            <person name="Liu H."/>
            <person name="Zhao H."/>
            <person name="Xu D."/>
            <person name="Zhang Y."/>
        </authorList>
    </citation>
    <scope>NUCLEOTIDE SEQUENCE [LARGE SCALE GENOMIC DNA]</scope>
    <source>
        <strain evidence="2">cv. Punajuju</strain>
        <tissue evidence="1">Leaves</tissue>
    </source>
</reference>
<keyword evidence="2" id="KW-1185">Reference proteome</keyword>
<sequence>MVGPIEESKIDQIYMEDRVQNGEIQQDEDGLHLGESPLMKKGISGKLKKLLSRNTPLSEKLYDEEKNSSSRISGGRENCGKGKNSIRSQSEPRATRSQTR</sequence>
<organism evidence="1 2">
    <name type="scientific">Cichorium intybus</name>
    <name type="common">Chicory</name>
    <dbReference type="NCBI Taxonomy" id="13427"/>
    <lineage>
        <taxon>Eukaryota</taxon>
        <taxon>Viridiplantae</taxon>
        <taxon>Streptophyta</taxon>
        <taxon>Embryophyta</taxon>
        <taxon>Tracheophyta</taxon>
        <taxon>Spermatophyta</taxon>
        <taxon>Magnoliopsida</taxon>
        <taxon>eudicotyledons</taxon>
        <taxon>Gunneridae</taxon>
        <taxon>Pentapetalae</taxon>
        <taxon>asterids</taxon>
        <taxon>campanulids</taxon>
        <taxon>Asterales</taxon>
        <taxon>Asteraceae</taxon>
        <taxon>Cichorioideae</taxon>
        <taxon>Cichorieae</taxon>
        <taxon>Cichoriinae</taxon>
        <taxon>Cichorium</taxon>
    </lineage>
</organism>
<reference evidence="2" key="1">
    <citation type="journal article" date="2022" name="Mol. Ecol. Resour.">
        <title>The genomes of chicory, endive, great burdock and yacon provide insights into Asteraceae palaeo-polyploidization history and plant inulin production.</title>
        <authorList>
            <person name="Fan W."/>
            <person name="Wang S."/>
            <person name="Wang H."/>
            <person name="Wang A."/>
            <person name="Jiang F."/>
            <person name="Liu H."/>
            <person name="Zhao H."/>
            <person name="Xu D."/>
            <person name="Zhang Y."/>
        </authorList>
    </citation>
    <scope>NUCLEOTIDE SEQUENCE [LARGE SCALE GENOMIC DNA]</scope>
    <source>
        <strain evidence="2">cv. Punajuju</strain>
    </source>
</reference>
<dbReference type="Proteomes" id="UP001055811">
    <property type="component" value="Linkage Group LG01"/>
</dbReference>
<comment type="caution">
    <text evidence="1">The sequence shown here is derived from an EMBL/GenBank/DDBJ whole genome shotgun (WGS) entry which is preliminary data.</text>
</comment>
<name>A0ACB9H6T1_CICIN</name>